<dbReference type="AlphaFoldDB" id="A0A158K8N5"/>
<keyword evidence="2" id="KW-1185">Reference proteome</keyword>
<gene>
    <name evidence="1" type="ORF">AWB67_05101</name>
</gene>
<comment type="caution">
    <text evidence="1">The sequence shown here is derived from an EMBL/GenBank/DDBJ whole genome shotgun (WGS) entry which is preliminary data.</text>
</comment>
<organism evidence="1 2">
    <name type="scientific">Caballeronia terrestris</name>
    <dbReference type="NCBI Taxonomy" id="1226301"/>
    <lineage>
        <taxon>Bacteria</taxon>
        <taxon>Pseudomonadati</taxon>
        <taxon>Pseudomonadota</taxon>
        <taxon>Betaproteobacteria</taxon>
        <taxon>Burkholderiales</taxon>
        <taxon>Burkholderiaceae</taxon>
        <taxon>Caballeronia</taxon>
    </lineage>
</organism>
<sequence>MKQASLVGMPSEPEVILERLAGNGTRASLPTHLDLKQDGIPAARDRLQGLNVRIHFTPMRFL</sequence>
<accession>A0A158K8N5</accession>
<name>A0A158K8N5_9BURK</name>
<evidence type="ECO:0000313" key="2">
    <source>
        <dbReference type="Proteomes" id="UP000054925"/>
    </source>
</evidence>
<dbReference type="EMBL" id="FCOL02000041">
    <property type="protein sequence ID" value="SAL77486.1"/>
    <property type="molecule type" value="Genomic_DNA"/>
</dbReference>
<reference evidence="1" key="1">
    <citation type="submission" date="2016-01" db="EMBL/GenBank/DDBJ databases">
        <authorList>
            <person name="Peeters C."/>
        </authorList>
    </citation>
    <scope>NUCLEOTIDE SEQUENCE [LARGE SCALE GENOMIC DNA]</scope>
    <source>
        <strain evidence="1">LMG 22937</strain>
    </source>
</reference>
<dbReference type="Proteomes" id="UP000054925">
    <property type="component" value="Unassembled WGS sequence"/>
</dbReference>
<protein>
    <submittedName>
        <fullName evidence="1">Uncharacterized protein</fullName>
    </submittedName>
</protein>
<proteinExistence type="predicted"/>
<evidence type="ECO:0000313" key="1">
    <source>
        <dbReference type="EMBL" id="SAL77486.1"/>
    </source>
</evidence>